<comment type="similarity">
    <text evidence="2 8">Belongs to the alpha-carbonic anhydrase family.</text>
</comment>
<dbReference type="InterPro" id="IPR018338">
    <property type="entry name" value="Carbonic_anhydrase_a-class_CS"/>
</dbReference>
<gene>
    <name evidence="10" type="ORF">V1264_007028</name>
</gene>
<evidence type="ECO:0000256" key="6">
    <source>
        <dbReference type="ARBA" id="ARBA00023239"/>
    </source>
</evidence>
<evidence type="ECO:0000256" key="2">
    <source>
        <dbReference type="ARBA" id="ARBA00010718"/>
    </source>
</evidence>
<dbReference type="PROSITE" id="PS00162">
    <property type="entry name" value="ALPHA_CA_1"/>
    <property type="match status" value="1"/>
</dbReference>
<feature type="chain" id="PRO_5042668825" description="Carbonic anhydrase" evidence="8">
    <location>
        <begin position="20"/>
        <end position="317"/>
    </location>
</feature>
<proteinExistence type="inferred from homology"/>
<dbReference type="Proteomes" id="UP001374579">
    <property type="component" value="Unassembled WGS sequence"/>
</dbReference>
<name>A0AAN9ATZ9_9CAEN</name>
<evidence type="ECO:0000256" key="8">
    <source>
        <dbReference type="RuleBase" id="RU367011"/>
    </source>
</evidence>
<dbReference type="GO" id="GO:0008270">
    <property type="term" value="F:zinc ion binding"/>
    <property type="evidence" value="ECO:0007669"/>
    <property type="project" value="UniProtKB-UniRule"/>
</dbReference>
<comment type="catalytic activity">
    <reaction evidence="7 8">
        <text>hydrogencarbonate + H(+) = CO2 + H2O</text>
        <dbReference type="Rhea" id="RHEA:10748"/>
        <dbReference type="ChEBI" id="CHEBI:15377"/>
        <dbReference type="ChEBI" id="CHEBI:15378"/>
        <dbReference type="ChEBI" id="CHEBI:16526"/>
        <dbReference type="ChEBI" id="CHEBI:17544"/>
        <dbReference type="EC" id="4.2.1.1"/>
    </reaction>
</comment>
<dbReference type="InterPro" id="IPR001148">
    <property type="entry name" value="CA_dom"/>
</dbReference>
<keyword evidence="8" id="KW-0732">Signal</keyword>
<dbReference type="Gene3D" id="3.10.200.10">
    <property type="entry name" value="Alpha carbonic anhydrase"/>
    <property type="match status" value="1"/>
</dbReference>
<evidence type="ECO:0000256" key="3">
    <source>
        <dbReference type="ARBA" id="ARBA00012925"/>
    </source>
</evidence>
<evidence type="ECO:0000313" key="11">
    <source>
        <dbReference type="Proteomes" id="UP001374579"/>
    </source>
</evidence>
<dbReference type="PANTHER" id="PTHR18952:SF265">
    <property type="entry name" value="CARBONIC ANHYDRASE"/>
    <property type="match status" value="1"/>
</dbReference>
<evidence type="ECO:0000256" key="7">
    <source>
        <dbReference type="ARBA" id="ARBA00048348"/>
    </source>
</evidence>
<dbReference type="InterPro" id="IPR023561">
    <property type="entry name" value="Carbonic_anhydrase_a-class"/>
</dbReference>
<comment type="function">
    <text evidence="1 8">Reversible hydration of carbon dioxide.</text>
</comment>
<protein>
    <recommendedName>
        <fullName evidence="3 8">Carbonic anhydrase</fullName>
        <ecNumber evidence="3 8">4.2.1.1</ecNumber>
    </recommendedName>
</protein>
<keyword evidence="4 8" id="KW-0479">Metal-binding</keyword>
<dbReference type="SMART" id="SM01057">
    <property type="entry name" value="Carb_anhydrase"/>
    <property type="match status" value="1"/>
</dbReference>
<evidence type="ECO:0000259" key="9">
    <source>
        <dbReference type="PROSITE" id="PS51144"/>
    </source>
</evidence>
<comment type="cofactor">
    <cofactor evidence="8">
        <name>Zn(2+)</name>
        <dbReference type="ChEBI" id="CHEBI:29105"/>
    </cofactor>
</comment>
<feature type="domain" description="Alpha-carbonic anhydrase" evidence="9">
    <location>
        <begin position="53"/>
        <end position="315"/>
    </location>
</feature>
<evidence type="ECO:0000256" key="5">
    <source>
        <dbReference type="ARBA" id="ARBA00022833"/>
    </source>
</evidence>
<keyword evidence="11" id="KW-1185">Reference proteome</keyword>
<dbReference type="PANTHER" id="PTHR18952">
    <property type="entry name" value="CARBONIC ANHYDRASE"/>
    <property type="match status" value="1"/>
</dbReference>
<keyword evidence="6 8" id="KW-0456">Lyase</keyword>
<keyword evidence="5 8" id="KW-0862">Zinc</keyword>
<sequence length="317" mass="35142">MVSVTFLAAVLLLNSSSQGLSDLITKDDNSAERGRRQGVGYPEMVCGPLGPNEHFSYNPVASDGVDKWWWQWKCCGGKLQSPIALDRRAARCLTASTPLYTGPPLLLAKLYNTGHDVQVTVVQAVSPVQLRNVGQTDLWSRYTLDNVHIHFGNQYSRGSEHVIDGQAFQAEMHLVHYNDKYGSLEQAMVHRDGLAVIAVTVSTERGDLNTHWADLLLAISTLRGSGESSAVPFQLMPDRLLPVRRDLFYYRGSLTTPSCSETVQFMVMEHPLLISAAMLQMLWSLPSDVPGVPISRNTNIRPLQPDNGRTVNTNFFC</sequence>
<dbReference type="CDD" id="cd00326">
    <property type="entry name" value="alpha_CA"/>
    <property type="match status" value="1"/>
</dbReference>
<dbReference type="AlphaFoldDB" id="A0AAN9ATZ9"/>
<organism evidence="10 11">
    <name type="scientific">Littorina saxatilis</name>
    <dbReference type="NCBI Taxonomy" id="31220"/>
    <lineage>
        <taxon>Eukaryota</taxon>
        <taxon>Metazoa</taxon>
        <taxon>Spiralia</taxon>
        <taxon>Lophotrochozoa</taxon>
        <taxon>Mollusca</taxon>
        <taxon>Gastropoda</taxon>
        <taxon>Caenogastropoda</taxon>
        <taxon>Littorinimorpha</taxon>
        <taxon>Littorinoidea</taxon>
        <taxon>Littorinidae</taxon>
        <taxon>Littorina</taxon>
    </lineage>
</organism>
<dbReference type="InterPro" id="IPR036398">
    <property type="entry name" value="CA_dom_sf"/>
</dbReference>
<comment type="caution">
    <text evidence="10">The sequence shown here is derived from an EMBL/GenBank/DDBJ whole genome shotgun (WGS) entry which is preliminary data.</text>
</comment>
<dbReference type="GO" id="GO:0004089">
    <property type="term" value="F:carbonate dehydratase activity"/>
    <property type="evidence" value="ECO:0007669"/>
    <property type="project" value="UniProtKB-UniRule"/>
</dbReference>
<evidence type="ECO:0000313" key="10">
    <source>
        <dbReference type="EMBL" id="KAK7093238.1"/>
    </source>
</evidence>
<evidence type="ECO:0000256" key="4">
    <source>
        <dbReference type="ARBA" id="ARBA00022723"/>
    </source>
</evidence>
<dbReference type="PROSITE" id="PS51144">
    <property type="entry name" value="ALPHA_CA_2"/>
    <property type="match status" value="1"/>
</dbReference>
<dbReference type="EMBL" id="JBAMIC010000019">
    <property type="protein sequence ID" value="KAK7093238.1"/>
    <property type="molecule type" value="Genomic_DNA"/>
</dbReference>
<dbReference type="SUPFAM" id="SSF51069">
    <property type="entry name" value="Carbonic anhydrase"/>
    <property type="match status" value="1"/>
</dbReference>
<evidence type="ECO:0000256" key="1">
    <source>
        <dbReference type="ARBA" id="ARBA00002904"/>
    </source>
</evidence>
<dbReference type="Pfam" id="PF00194">
    <property type="entry name" value="Carb_anhydrase"/>
    <property type="match status" value="1"/>
</dbReference>
<dbReference type="EC" id="4.2.1.1" evidence="3 8"/>
<feature type="signal peptide" evidence="8">
    <location>
        <begin position="1"/>
        <end position="19"/>
    </location>
</feature>
<reference evidence="10 11" key="1">
    <citation type="submission" date="2024-02" db="EMBL/GenBank/DDBJ databases">
        <title>Chromosome-scale genome assembly of the rough periwinkle Littorina saxatilis.</title>
        <authorList>
            <person name="De Jode A."/>
            <person name="Faria R."/>
            <person name="Formenti G."/>
            <person name="Sims Y."/>
            <person name="Smith T.P."/>
            <person name="Tracey A."/>
            <person name="Wood J.M.D."/>
            <person name="Zagrodzka Z.B."/>
            <person name="Johannesson K."/>
            <person name="Butlin R.K."/>
            <person name="Leder E.H."/>
        </authorList>
    </citation>
    <scope>NUCLEOTIDE SEQUENCE [LARGE SCALE GENOMIC DNA]</scope>
    <source>
        <strain evidence="10">Snail1</strain>
        <tissue evidence="10">Muscle</tissue>
    </source>
</reference>
<accession>A0AAN9ATZ9</accession>